<evidence type="ECO:0000256" key="4">
    <source>
        <dbReference type="ARBA" id="ARBA00022777"/>
    </source>
</evidence>
<dbReference type="GO" id="GO:0005524">
    <property type="term" value="F:ATP binding"/>
    <property type="evidence" value="ECO:0007669"/>
    <property type="project" value="UniProtKB-KW"/>
</dbReference>
<dbReference type="PANTHER" id="PTHR43065">
    <property type="entry name" value="SENSOR HISTIDINE KINASE"/>
    <property type="match status" value="1"/>
</dbReference>
<evidence type="ECO:0000259" key="7">
    <source>
        <dbReference type="PROSITE" id="PS50109"/>
    </source>
</evidence>
<reference evidence="8" key="1">
    <citation type="journal article" date="2014" name="Genome Biol. Evol.">
        <title>Pangenome evidence for extensive interdomain horizontal transfer affecting lineage core and shell genes in uncultured planktonic thaumarchaeota and euryarchaeota.</title>
        <authorList>
            <person name="Deschamps P."/>
            <person name="Zivanovic Y."/>
            <person name="Moreira D."/>
            <person name="Rodriguez-Valera F."/>
            <person name="Lopez-Garcia P."/>
        </authorList>
    </citation>
    <scope>NUCLEOTIDE SEQUENCE</scope>
</reference>
<protein>
    <submittedName>
        <fullName evidence="8">Signal transduction histidine kinase</fullName>
    </submittedName>
</protein>
<dbReference type="AlphaFoldDB" id="A0A075GTW3"/>
<keyword evidence="4 8" id="KW-0418">Kinase</keyword>
<keyword evidence="6" id="KW-0902">Two-component regulatory system</keyword>
<evidence type="ECO:0000313" key="8">
    <source>
        <dbReference type="EMBL" id="AIF07179.1"/>
    </source>
</evidence>
<dbReference type="PROSITE" id="PS50109">
    <property type="entry name" value="HIS_KIN"/>
    <property type="match status" value="1"/>
</dbReference>
<evidence type="ECO:0000256" key="1">
    <source>
        <dbReference type="ARBA" id="ARBA00022553"/>
    </source>
</evidence>
<evidence type="ECO:0000256" key="6">
    <source>
        <dbReference type="ARBA" id="ARBA00023012"/>
    </source>
</evidence>
<keyword evidence="5" id="KW-0067">ATP-binding</keyword>
<dbReference type="SMART" id="SM00387">
    <property type="entry name" value="HATPase_c"/>
    <property type="match status" value="1"/>
</dbReference>
<dbReference type="PRINTS" id="PR00344">
    <property type="entry name" value="BCTRLSENSOR"/>
</dbReference>
<keyword evidence="1" id="KW-0597">Phosphoprotein</keyword>
<dbReference type="CDD" id="cd00075">
    <property type="entry name" value="HATPase"/>
    <property type="match status" value="1"/>
</dbReference>
<dbReference type="InterPro" id="IPR003594">
    <property type="entry name" value="HATPase_dom"/>
</dbReference>
<sequence length="723" mass="83014">MILAKKIKFRVAARLINHLGTKSITSNRTAVFELVKNSRDANSSQVDIDFEDGKIIIEDDGDGMTEDEVIENWFTLGTESRLRNDKTAKGKQRWGEMGIGRFACEKLSHSTVLKTVPRNHNTITTTSFSWDSWNRPGTLLEDSESELDTKDKRRDQTHGTTLELSGLKEKWTTSMIGALKEELSMLVASESFDDIKIRINDETVGTDLKSMKKRVLDNCPYKLKAEFDGDIMTAKIYDVWNNQKTWKELDPVDFDDVKTGRFKIEIFFFPRGTGGHSKTIEKYYEHRIGTERLDYFIKKHHGMYLEKDGAWLAPYGGSNDWLGMEARRVQSSADIGLRQIHGRIILTKKNNSEIKQAAHRETIIQNEEFKDLKGIVLRVLIQLRDYYKAAKKREEKKEFEAMGGKGTREESHSVAISQMKQGIKRSQLPKYEKDVYLRRLAGVEELYTVKDQEAEERIAEMGRIRHHENALLTLGLATSFMAHEVSTPLNEIINTVKRLRELMEQQDYSKPIPTKKVEERWRLLEAMTKNTDKIRHFMKFVDVISEDIASSIKREGRAKQISVLKTWISVSDGFESIKEEIGLAIFEPDDDKRREMIVKMNPIDLECILTNLYVNSIESLRRRKSGKEKLVDFDFSYAQDTGLHIEFKDNGIGIPENKLEKIFEAFDSSGFLSAGQEYHHKGMGLYVAKRIVDVYNGTIEAVSHGRDKGATFVINLPRVKLVG</sequence>
<feature type="domain" description="Histidine kinase" evidence="7">
    <location>
        <begin position="480"/>
        <end position="720"/>
    </location>
</feature>
<evidence type="ECO:0000256" key="2">
    <source>
        <dbReference type="ARBA" id="ARBA00022679"/>
    </source>
</evidence>
<dbReference type="PANTHER" id="PTHR43065:SF10">
    <property type="entry name" value="PEROXIDE STRESS-ACTIVATED HISTIDINE KINASE MAK3"/>
    <property type="match status" value="1"/>
</dbReference>
<dbReference type="InterPro" id="IPR036890">
    <property type="entry name" value="HATPase_C_sf"/>
</dbReference>
<proteinExistence type="predicted"/>
<dbReference type="Pfam" id="PF13589">
    <property type="entry name" value="HATPase_c_3"/>
    <property type="match status" value="1"/>
</dbReference>
<dbReference type="InterPro" id="IPR004358">
    <property type="entry name" value="Sig_transdc_His_kin-like_C"/>
</dbReference>
<dbReference type="GO" id="GO:0000160">
    <property type="term" value="P:phosphorelay signal transduction system"/>
    <property type="evidence" value="ECO:0007669"/>
    <property type="project" value="UniProtKB-KW"/>
</dbReference>
<keyword evidence="3" id="KW-0547">Nucleotide-binding</keyword>
<dbReference type="InterPro" id="IPR005467">
    <property type="entry name" value="His_kinase_dom"/>
</dbReference>
<evidence type="ECO:0000256" key="3">
    <source>
        <dbReference type="ARBA" id="ARBA00022741"/>
    </source>
</evidence>
<evidence type="ECO:0000256" key="5">
    <source>
        <dbReference type="ARBA" id="ARBA00022840"/>
    </source>
</evidence>
<dbReference type="GO" id="GO:0016301">
    <property type="term" value="F:kinase activity"/>
    <property type="evidence" value="ECO:0007669"/>
    <property type="project" value="UniProtKB-KW"/>
</dbReference>
<keyword evidence="2" id="KW-0808">Transferase</keyword>
<accession>A0A075GTW3</accession>
<name>A0A075GTW3_9ARCH</name>
<dbReference type="EMBL" id="KF900793">
    <property type="protein sequence ID" value="AIF07179.1"/>
    <property type="molecule type" value="Genomic_DNA"/>
</dbReference>
<dbReference type="Gene3D" id="3.30.565.10">
    <property type="entry name" value="Histidine kinase-like ATPase, C-terminal domain"/>
    <property type="match status" value="2"/>
</dbReference>
<dbReference type="Pfam" id="PF02518">
    <property type="entry name" value="HATPase_c"/>
    <property type="match status" value="1"/>
</dbReference>
<organism evidence="8">
    <name type="scientific">uncultured marine thaumarchaeote KM3_200_B02</name>
    <dbReference type="NCBI Taxonomy" id="1456093"/>
    <lineage>
        <taxon>Archaea</taxon>
        <taxon>Nitrososphaerota</taxon>
        <taxon>environmental samples</taxon>
    </lineage>
</organism>
<dbReference type="SUPFAM" id="SSF55874">
    <property type="entry name" value="ATPase domain of HSP90 chaperone/DNA topoisomerase II/histidine kinase"/>
    <property type="match status" value="2"/>
</dbReference>